<evidence type="ECO:0000256" key="13">
    <source>
        <dbReference type="ARBA" id="ARBA00049221"/>
    </source>
</evidence>
<evidence type="ECO:0000256" key="16">
    <source>
        <dbReference type="ARBA" id="ARBA00049428"/>
    </source>
</evidence>
<feature type="transmembrane region" description="Helical" evidence="18">
    <location>
        <begin position="86"/>
        <end position="107"/>
    </location>
</feature>
<evidence type="ECO:0000256" key="2">
    <source>
        <dbReference type="ARBA" id="ARBA00004127"/>
    </source>
</evidence>
<comment type="catalytic activity">
    <reaction evidence="10">
        <text>12-octadecanoyloxy-octadecanoate + H2O = 12-hydroxyoctadecanoate + octadecanoate + H(+)</text>
        <dbReference type="Rhea" id="RHEA:52080"/>
        <dbReference type="ChEBI" id="CHEBI:15377"/>
        <dbReference type="ChEBI" id="CHEBI:15378"/>
        <dbReference type="ChEBI" id="CHEBI:25629"/>
        <dbReference type="ChEBI" id="CHEBI:84201"/>
        <dbReference type="ChEBI" id="CHEBI:136330"/>
    </reaction>
    <physiologicalReaction direction="left-to-right" evidence="10">
        <dbReference type="Rhea" id="RHEA:52081"/>
    </physiologicalReaction>
</comment>
<evidence type="ECO:0000256" key="5">
    <source>
        <dbReference type="ARBA" id="ARBA00022989"/>
    </source>
</evidence>
<evidence type="ECO:0000256" key="10">
    <source>
        <dbReference type="ARBA" id="ARBA00048680"/>
    </source>
</evidence>
<protein>
    <submittedName>
        <fullName evidence="19">Uncharacterized protein</fullName>
    </submittedName>
</protein>
<feature type="transmembrane region" description="Helical" evidence="18">
    <location>
        <begin position="127"/>
        <end position="147"/>
    </location>
</feature>
<evidence type="ECO:0000256" key="8">
    <source>
        <dbReference type="ARBA" id="ARBA00047427"/>
    </source>
</evidence>
<evidence type="ECO:0000256" key="9">
    <source>
        <dbReference type="ARBA" id="ARBA00047863"/>
    </source>
</evidence>
<feature type="coiled-coil region" evidence="17">
    <location>
        <begin position="817"/>
        <end position="848"/>
    </location>
</feature>
<name>A0A814TLP9_ADIRI</name>
<proteinExistence type="inferred from homology"/>
<comment type="caution">
    <text evidence="19">The sequence shown here is derived from an EMBL/GenBank/DDBJ whole genome shotgun (WGS) entry which is preliminary data.</text>
</comment>
<evidence type="ECO:0000256" key="3">
    <source>
        <dbReference type="ARBA" id="ARBA00009300"/>
    </source>
</evidence>
<comment type="catalytic activity">
    <reaction evidence="8">
        <text>13-octadecanoyloxy-octadecanoate + H2O = 13-hydroxy-octadecanoate + octadecanoate + H(+)</text>
        <dbReference type="Rhea" id="RHEA:52084"/>
        <dbReference type="ChEBI" id="CHEBI:15377"/>
        <dbReference type="ChEBI" id="CHEBI:15378"/>
        <dbReference type="ChEBI" id="CHEBI:25629"/>
        <dbReference type="ChEBI" id="CHEBI:136304"/>
        <dbReference type="ChEBI" id="CHEBI:136335"/>
    </reaction>
    <physiologicalReaction direction="left-to-right" evidence="8">
        <dbReference type="Rhea" id="RHEA:52085"/>
    </physiologicalReaction>
</comment>
<organism evidence="19 20">
    <name type="scientific">Adineta ricciae</name>
    <name type="common">Rotifer</name>
    <dbReference type="NCBI Taxonomy" id="249248"/>
    <lineage>
        <taxon>Eukaryota</taxon>
        <taxon>Metazoa</taxon>
        <taxon>Spiralia</taxon>
        <taxon>Gnathifera</taxon>
        <taxon>Rotifera</taxon>
        <taxon>Eurotatoria</taxon>
        <taxon>Bdelloidea</taxon>
        <taxon>Adinetida</taxon>
        <taxon>Adinetidae</taxon>
        <taxon>Adineta</taxon>
    </lineage>
</organism>
<feature type="transmembrane region" description="Helical" evidence="18">
    <location>
        <begin position="55"/>
        <end position="74"/>
    </location>
</feature>
<comment type="catalytic activity">
    <reaction evidence="9">
        <text>9-hexadecanoyloxy-octadecanoate + H2O = 9-hydroxy-octadecanoate + hexadecanoate + H(+)</text>
        <dbReference type="Rhea" id="RHEA:52052"/>
        <dbReference type="ChEBI" id="CHEBI:7896"/>
        <dbReference type="ChEBI" id="CHEBI:15377"/>
        <dbReference type="ChEBI" id="CHEBI:15378"/>
        <dbReference type="ChEBI" id="CHEBI:83670"/>
        <dbReference type="ChEBI" id="CHEBI:136286"/>
    </reaction>
    <physiologicalReaction direction="left-to-right" evidence="9">
        <dbReference type="Rhea" id="RHEA:52053"/>
    </physiologicalReaction>
</comment>
<accession>A0A814TLP9</accession>
<dbReference type="GO" id="GO:0016020">
    <property type="term" value="C:membrane"/>
    <property type="evidence" value="ECO:0007669"/>
    <property type="project" value="InterPro"/>
</dbReference>
<comment type="catalytic activity">
    <reaction evidence="1">
        <text>9-(9Z-hexadecenoyloxy)-octadecanoate + H2O = (9Z)-hexadecenoate + 9-hydroxy-octadecanoate + H(+)</text>
        <dbReference type="Rhea" id="RHEA:52068"/>
        <dbReference type="ChEBI" id="CHEBI:15377"/>
        <dbReference type="ChEBI" id="CHEBI:15378"/>
        <dbReference type="ChEBI" id="CHEBI:32372"/>
        <dbReference type="ChEBI" id="CHEBI:136286"/>
        <dbReference type="ChEBI" id="CHEBI:136309"/>
    </reaction>
    <physiologicalReaction direction="left-to-right" evidence="1">
        <dbReference type="Rhea" id="RHEA:52069"/>
    </physiologicalReaction>
</comment>
<comment type="subcellular location">
    <subcellularLocation>
        <location evidence="2">Endomembrane system</location>
        <topology evidence="2">Multi-pass membrane protein</topology>
    </subcellularLocation>
</comment>
<keyword evidence="17" id="KW-0175">Coiled coil</keyword>
<evidence type="ECO:0000256" key="15">
    <source>
        <dbReference type="ARBA" id="ARBA00049322"/>
    </source>
</evidence>
<evidence type="ECO:0000313" key="20">
    <source>
        <dbReference type="Proteomes" id="UP000663828"/>
    </source>
</evidence>
<comment type="catalytic activity">
    <reaction evidence="12">
        <text>9-(9Z-octadecenoyloxy)-octadecanoate + H2O = 9-hydroxy-octadecanoate + (9Z)-octadecenoate + H(+)</text>
        <dbReference type="Rhea" id="RHEA:52048"/>
        <dbReference type="ChEBI" id="CHEBI:15377"/>
        <dbReference type="ChEBI" id="CHEBI:15378"/>
        <dbReference type="ChEBI" id="CHEBI:30823"/>
        <dbReference type="ChEBI" id="CHEBI:136282"/>
        <dbReference type="ChEBI" id="CHEBI:136286"/>
    </reaction>
    <physiologicalReaction direction="left-to-right" evidence="12">
        <dbReference type="Rhea" id="RHEA:52049"/>
    </physiologicalReaction>
</comment>
<dbReference type="InterPro" id="IPR031747">
    <property type="entry name" value="TMEM232"/>
</dbReference>
<keyword evidence="4 18" id="KW-0812">Transmembrane</keyword>
<reference evidence="19" key="1">
    <citation type="submission" date="2021-02" db="EMBL/GenBank/DDBJ databases">
        <authorList>
            <person name="Nowell W R."/>
        </authorList>
    </citation>
    <scope>NUCLEOTIDE SEQUENCE</scope>
</reference>
<evidence type="ECO:0000256" key="12">
    <source>
        <dbReference type="ARBA" id="ARBA00048800"/>
    </source>
</evidence>
<dbReference type="PANTHER" id="PTHR28651">
    <property type="entry name" value="TRANSMEMBRANE PROTEIN 232"/>
    <property type="match status" value="1"/>
</dbReference>
<evidence type="ECO:0000256" key="14">
    <source>
        <dbReference type="ARBA" id="ARBA00049296"/>
    </source>
</evidence>
<feature type="transmembrane region" description="Helical" evidence="18">
    <location>
        <begin position="154"/>
        <end position="174"/>
    </location>
</feature>
<evidence type="ECO:0000256" key="7">
    <source>
        <dbReference type="ARBA" id="ARBA00047368"/>
    </source>
</evidence>
<comment type="catalytic activity">
    <reaction evidence="14">
        <text>13-(9Z-octadecenoyloxy)-octadecanoate + H2O = 13-hydroxy-octadecanoate + (9Z)-octadecenoate + H(+)</text>
        <dbReference type="Rhea" id="RHEA:52064"/>
        <dbReference type="ChEBI" id="CHEBI:15377"/>
        <dbReference type="ChEBI" id="CHEBI:15378"/>
        <dbReference type="ChEBI" id="CHEBI:30823"/>
        <dbReference type="ChEBI" id="CHEBI:136303"/>
        <dbReference type="ChEBI" id="CHEBI:136304"/>
    </reaction>
    <physiologicalReaction direction="left-to-right" evidence="14">
        <dbReference type="Rhea" id="RHEA:52065"/>
    </physiologicalReaction>
</comment>
<evidence type="ECO:0000256" key="4">
    <source>
        <dbReference type="ARBA" id="ARBA00022692"/>
    </source>
</evidence>
<evidence type="ECO:0000256" key="18">
    <source>
        <dbReference type="SAM" id="Phobius"/>
    </source>
</evidence>
<dbReference type="PANTHER" id="PTHR28651:SF1">
    <property type="entry name" value="TRANSMEMBRANE PROTEIN 232"/>
    <property type="match status" value="1"/>
</dbReference>
<comment type="catalytic activity">
    <reaction evidence="16">
        <text>12-(9Z-hexadecenoyloxy)-octadecanoate + H2O = 12-hydroxyoctadecanoate + (9Z)-hexadecenoate + H(+)</text>
        <dbReference type="Rhea" id="RHEA:52072"/>
        <dbReference type="ChEBI" id="CHEBI:15377"/>
        <dbReference type="ChEBI" id="CHEBI:15378"/>
        <dbReference type="ChEBI" id="CHEBI:32372"/>
        <dbReference type="ChEBI" id="CHEBI:84201"/>
        <dbReference type="ChEBI" id="CHEBI:136312"/>
    </reaction>
    <physiologicalReaction direction="left-to-right" evidence="16">
        <dbReference type="Rhea" id="RHEA:52073"/>
    </physiologicalReaction>
</comment>
<comment type="catalytic activity">
    <reaction evidence="11">
        <text>12-(9Z-octadecenoyloxy)-octadecanoate + H2O = 12-hydroxyoctadecanoate + (9Z)-octadecenoate + H(+)</text>
        <dbReference type="Rhea" id="RHEA:52060"/>
        <dbReference type="ChEBI" id="CHEBI:15377"/>
        <dbReference type="ChEBI" id="CHEBI:15378"/>
        <dbReference type="ChEBI" id="CHEBI:30823"/>
        <dbReference type="ChEBI" id="CHEBI:84201"/>
        <dbReference type="ChEBI" id="CHEBI:136302"/>
    </reaction>
    <physiologicalReaction direction="left-to-right" evidence="11">
        <dbReference type="Rhea" id="RHEA:52061"/>
    </physiologicalReaction>
</comment>
<sequence length="890" mass="102517">MSTRDIYGFILSIFVTGATLWACSFKVEHVVMGELATAPGGKYNFLTILNLHLQVVYFGVCILNFFFGTNTVALEKRSRLQKIRDFLFAGAAFPIGIFVCITFWGLYHVDRKLIHPKEIDQLVSPLLNHAMHTLPGVAICLESLFHYHRYPPKILGLLSVVSICVAYVAWIHYLHHILWLEVQRHMPVEKITLTHRFGIISSTYKEKLAKNLQEKRQDTDRSFSSNTSDGHKKHLLLEVTEEFVQDYNRATPSERIKKNETVYRMLQRLKRKSAQNQSHTNGSMQLQMAWAELCLLSQCKSKYQEECLTTLYRALIYSPLDATQIPTLFFLAETILYWVKNDAVLEPFLTSTELKLLKIAQIIFQLLYFHYLEGSTEPYEEFKVRLYSYLDGEYPFSFSRSKLCSNLGLDECESAYSSYPNAVWCIRYIESVGSVLVASVGRHPMSSRCNVSSVASFPIPEIPPDDSNKSELRAQVQELSPMIWHSVELWSFVKKHSTMNLSESLNQYFNDILLALVRCRYKLVEENWIDIVMTFQILADLAKTNVDMLETIQLLAQSEPTTQLISNGWRSWSWQLIVLLCECLTSIGISSDQAVIKRTILFGNETSSDTILAYARNTDEQSIRSNHTNDNVCLMHMFSYRATDNDDLSWRIRYMALLCMSQVYKRLQTERRHKTLSNLLWMFIHEYEQYECDNRILEALKVGRFDDDIIQSVKYDLTESQSGTIYTSIAQRFANGILPRSTPSDLQTPHSKTHTNKFTKVNQNASSPQNTPRIDPNLLPTSAARLEKKPILVKQIIKDNINDVFKRKGQVFQSIVIDQYRKQLEENKEETADVIEQLDSMIDKAKQTTTLNENLLSSILAPSNKKFLCDPLQERRALNESMGQSLITDE</sequence>
<comment type="similarity">
    <text evidence="3">Belongs to the AIG1 family.</text>
</comment>
<dbReference type="Pfam" id="PF04750">
    <property type="entry name" value="Far-17a_AIG1"/>
    <property type="match status" value="1"/>
</dbReference>
<dbReference type="Pfam" id="PF15877">
    <property type="entry name" value="TMEM232"/>
    <property type="match status" value="1"/>
</dbReference>
<dbReference type="Proteomes" id="UP000663828">
    <property type="component" value="Unassembled WGS sequence"/>
</dbReference>
<gene>
    <name evidence="19" type="ORF">XAT740_LOCUS21507</name>
</gene>
<evidence type="ECO:0000256" key="1">
    <source>
        <dbReference type="ARBA" id="ARBA00000923"/>
    </source>
</evidence>
<evidence type="ECO:0000256" key="11">
    <source>
        <dbReference type="ARBA" id="ARBA00048701"/>
    </source>
</evidence>
<dbReference type="AlphaFoldDB" id="A0A814TLP9"/>
<dbReference type="InterPro" id="IPR006838">
    <property type="entry name" value="ADTRP_AIG1"/>
</dbReference>
<comment type="catalytic activity">
    <reaction evidence="7">
        <text>12-hexadecanoyloxy-octadecanoate + H2O = 12-hydroxyoctadecanoate + hexadecanoate + H(+)</text>
        <dbReference type="Rhea" id="RHEA:52056"/>
        <dbReference type="ChEBI" id="CHEBI:7896"/>
        <dbReference type="ChEBI" id="CHEBI:15377"/>
        <dbReference type="ChEBI" id="CHEBI:15378"/>
        <dbReference type="ChEBI" id="CHEBI:83677"/>
        <dbReference type="ChEBI" id="CHEBI:84201"/>
    </reaction>
    <physiologicalReaction direction="left-to-right" evidence="7">
        <dbReference type="Rhea" id="RHEA:52057"/>
    </physiologicalReaction>
</comment>
<comment type="catalytic activity">
    <reaction evidence="13">
        <text>9-octadecanoyloxy-octadecanoate + H2O = 9-hydroxy-octadecanoate + octadecanoate + H(+)</text>
        <dbReference type="Rhea" id="RHEA:52096"/>
        <dbReference type="ChEBI" id="CHEBI:15377"/>
        <dbReference type="ChEBI" id="CHEBI:15378"/>
        <dbReference type="ChEBI" id="CHEBI:25629"/>
        <dbReference type="ChEBI" id="CHEBI:136286"/>
        <dbReference type="ChEBI" id="CHEBI:136373"/>
    </reaction>
    <physiologicalReaction direction="left-to-right" evidence="13">
        <dbReference type="Rhea" id="RHEA:52097"/>
    </physiologicalReaction>
</comment>
<feature type="transmembrane region" description="Helical" evidence="18">
    <location>
        <begin position="7"/>
        <end position="27"/>
    </location>
</feature>
<comment type="catalytic activity">
    <reaction evidence="15">
        <text>13-(9Z-hexadecenoyloxy)-octadecanoate + H2O = 13-hydroxy-octadecanoate + (9Z)-hexadecenoate + H(+)</text>
        <dbReference type="Rhea" id="RHEA:52076"/>
        <dbReference type="ChEBI" id="CHEBI:15377"/>
        <dbReference type="ChEBI" id="CHEBI:15378"/>
        <dbReference type="ChEBI" id="CHEBI:32372"/>
        <dbReference type="ChEBI" id="CHEBI:136304"/>
        <dbReference type="ChEBI" id="CHEBI:136315"/>
    </reaction>
    <physiologicalReaction direction="left-to-right" evidence="15">
        <dbReference type="Rhea" id="RHEA:52077"/>
    </physiologicalReaction>
</comment>
<keyword evidence="20" id="KW-1185">Reference proteome</keyword>
<evidence type="ECO:0000256" key="6">
    <source>
        <dbReference type="ARBA" id="ARBA00023136"/>
    </source>
</evidence>
<evidence type="ECO:0000313" key="19">
    <source>
        <dbReference type="EMBL" id="CAF1161480.1"/>
    </source>
</evidence>
<keyword evidence="6 18" id="KW-0472">Membrane</keyword>
<dbReference type="EMBL" id="CAJNOR010001545">
    <property type="protein sequence ID" value="CAF1161480.1"/>
    <property type="molecule type" value="Genomic_DNA"/>
</dbReference>
<dbReference type="GO" id="GO:0012505">
    <property type="term" value="C:endomembrane system"/>
    <property type="evidence" value="ECO:0007669"/>
    <property type="project" value="UniProtKB-SubCell"/>
</dbReference>
<evidence type="ECO:0000256" key="17">
    <source>
        <dbReference type="SAM" id="Coils"/>
    </source>
</evidence>
<keyword evidence="5 18" id="KW-1133">Transmembrane helix</keyword>